<keyword evidence="6" id="KW-0813">Transport</keyword>
<evidence type="ECO:0000256" key="4">
    <source>
        <dbReference type="ARBA" id="ARBA00008006"/>
    </source>
</evidence>
<keyword evidence="12" id="KW-1015">Disulfide bond</keyword>
<keyword evidence="10" id="KW-0496">Mitochondrion</keyword>
<keyword evidence="7" id="KW-0679">Respiratory chain</keyword>
<dbReference type="PROSITE" id="PS51808">
    <property type="entry name" value="CHCH"/>
    <property type="match status" value="1"/>
</dbReference>
<evidence type="ECO:0000256" key="9">
    <source>
        <dbReference type="ARBA" id="ARBA00022982"/>
    </source>
</evidence>
<evidence type="ECO:0000256" key="11">
    <source>
        <dbReference type="ARBA" id="ARBA00023136"/>
    </source>
</evidence>
<evidence type="ECO:0000256" key="7">
    <source>
        <dbReference type="ARBA" id="ARBA00022660"/>
    </source>
</evidence>
<evidence type="ECO:0000256" key="3">
    <source>
        <dbReference type="ARBA" id="ARBA00004637"/>
    </source>
</evidence>
<reference evidence="13 14" key="1">
    <citation type="submission" date="2016-05" db="EMBL/GenBank/DDBJ databases">
        <title>Nuclear genome of Blastocystis sp. subtype 1 NandII.</title>
        <authorList>
            <person name="Gentekaki E."/>
            <person name="Curtis B."/>
            <person name="Stairs C."/>
            <person name="Eme L."/>
            <person name="Herman E."/>
            <person name="Klimes V."/>
            <person name="Arias M.C."/>
            <person name="Elias M."/>
            <person name="Hilliou F."/>
            <person name="Klute M."/>
            <person name="Malik S.-B."/>
            <person name="Pightling A."/>
            <person name="Rachubinski R."/>
            <person name="Salas D."/>
            <person name="Schlacht A."/>
            <person name="Suga H."/>
            <person name="Archibald J."/>
            <person name="Ball S.G."/>
            <person name="Clark G."/>
            <person name="Dacks J."/>
            <person name="Van Der Giezen M."/>
            <person name="Tsaousis A."/>
            <person name="Roger A."/>
        </authorList>
    </citation>
    <scope>NUCLEOTIDE SEQUENCE [LARGE SCALE GENOMIC DNA]</scope>
    <source>
        <strain evidence="14">ATCC 50177 / NandII</strain>
    </source>
</reference>
<dbReference type="GO" id="GO:0005758">
    <property type="term" value="C:mitochondrial intermembrane space"/>
    <property type="evidence" value="ECO:0007669"/>
    <property type="project" value="UniProtKB-SubCell"/>
</dbReference>
<keyword evidence="13" id="KW-0830">Ubiquinone</keyword>
<evidence type="ECO:0000256" key="1">
    <source>
        <dbReference type="ARBA" id="ARBA00003195"/>
    </source>
</evidence>
<accession>A0A196SEH8</accession>
<evidence type="ECO:0000256" key="6">
    <source>
        <dbReference type="ARBA" id="ARBA00022448"/>
    </source>
</evidence>
<evidence type="ECO:0000313" key="13">
    <source>
        <dbReference type="EMBL" id="OAO14721.1"/>
    </source>
</evidence>
<dbReference type="OrthoDB" id="268414at2759"/>
<comment type="subcellular location">
    <subcellularLocation>
        <location evidence="3">Mitochondrion inner membrane</location>
        <topology evidence="3">Peripheral membrane protein</topology>
    </subcellularLocation>
    <subcellularLocation>
        <location evidence="2">Mitochondrion intermembrane space</location>
    </subcellularLocation>
</comment>
<keyword evidence="14" id="KW-1185">Reference proteome</keyword>
<evidence type="ECO:0000256" key="5">
    <source>
        <dbReference type="ARBA" id="ARBA00018677"/>
    </source>
</evidence>
<dbReference type="AlphaFoldDB" id="A0A196SEH8"/>
<dbReference type="Pfam" id="PF05676">
    <property type="entry name" value="NDUF_B7"/>
    <property type="match status" value="1"/>
</dbReference>
<evidence type="ECO:0000256" key="10">
    <source>
        <dbReference type="ARBA" id="ARBA00023128"/>
    </source>
</evidence>
<evidence type="ECO:0000256" key="2">
    <source>
        <dbReference type="ARBA" id="ARBA00004569"/>
    </source>
</evidence>
<evidence type="ECO:0000313" key="14">
    <source>
        <dbReference type="Proteomes" id="UP000078348"/>
    </source>
</evidence>
<keyword evidence="11" id="KW-0472">Membrane</keyword>
<dbReference type="PANTHER" id="PTHR20900:SF0">
    <property type="entry name" value="NADH DEHYDROGENASE [UBIQUINONE] 1 BETA SUBCOMPLEX SUBUNIT 7"/>
    <property type="match status" value="1"/>
</dbReference>
<proteinExistence type="inferred from homology"/>
<comment type="function">
    <text evidence="1">Accessory subunit of the mitochondrial membrane respiratory chain NADH dehydrogenase (Complex I), that is believed not to be involved in catalysis. Complex I functions in the transfer of electrons from NADH to the respiratory chain. The immediate electron acceptor for the enzyme is believed to be ubiquinone.</text>
</comment>
<comment type="similarity">
    <text evidence="4">Belongs to the complex I NDUFB7 subunit family.</text>
</comment>
<protein>
    <recommendedName>
        <fullName evidence="5">NADH dehydrogenase [ubiquinone] 1 beta subcomplex subunit 7</fullName>
    </recommendedName>
</protein>
<keyword evidence="9" id="KW-0249">Electron transport</keyword>
<dbReference type="PANTHER" id="PTHR20900">
    <property type="entry name" value="NADH:UBIQUINONE OXIDOREDUCTASE B18-LIKE SUBUNIT"/>
    <property type="match status" value="1"/>
</dbReference>
<dbReference type="GO" id="GO:0005743">
    <property type="term" value="C:mitochondrial inner membrane"/>
    <property type="evidence" value="ECO:0007669"/>
    <property type="project" value="UniProtKB-SubCell"/>
</dbReference>
<evidence type="ECO:0000256" key="12">
    <source>
        <dbReference type="ARBA" id="ARBA00023157"/>
    </source>
</evidence>
<evidence type="ECO:0000256" key="8">
    <source>
        <dbReference type="ARBA" id="ARBA00022792"/>
    </source>
</evidence>
<organism evidence="13 14">
    <name type="scientific">Blastocystis sp. subtype 1 (strain ATCC 50177 / NandII)</name>
    <dbReference type="NCBI Taxonomy" id="478820"/>
    <lineage>
        <taxon>Eukaryota</taxon>
        <taxon>Sar</taxon>
        <taxon>Stramenopiles</taxon>
        <taxon>Bigyra</taxon>
        <taxon>Opalozoa</taxon>
        <taxon>Opalinata</taxon>
        <taxon>Blastocystidae</taxon>
        <taxon>Blastocystis</taxon>
    </lineage>
</organism>
<dbReference type="InterPro" id="IPR008698">
    <property type="entry name" value="NDUB7"/>
</dbReference>
<comment type="caution">
    <text evidence="13">The sequence shown here is derived from an EMBL/GenBank/DDBJ whole genome shotgun (WGS) entry which is preliminary data.</text>
</comment>
<dbReference type="EMBL" id="LXWW01000218">
    <property type="protein sequence ID" value="OAO14721.1"/>
    <property type="molecule type" value="Genomic_DNA"/>
</dbReference>
<name>A0A196SEH8_BLAHN</name>
<dbReference type="STRING" id="478820.A0A196SEH8"/>
<sequence>MIATEEEMKAARIPPAWRDVCAHVLIKLNECRRENYYRMNKCQELRHEYEKCQYEDHKRREAEYQKQHEEKQ</sequence>
<gene>
    <name evidence="13" type="ORF">AV274_3579</name>
</gene>
<dbReference type="Proteomes" id="UP000078348">
    <property type="component" value="Unassembled WGS sequence"/>
</dbReference>
<keyword evidence="8" id="KW-0999">Mitochondrion inner membrane</keyword>